<dbReference type="AlphaFoldDB" id="A0A7Z2G8I1"/>
<evidence type="ECO:0000313" key="2">
    <source>
        <dbReference type="Proteomes" id="UP000434209"/>
    </source>
</evidence>
<evidence type="ECO:0000313" key="1">
    <source>
        <dbReference type="EMBL" id="QGZ56734.1"/>
    </source>
</evidence>
<reference evidence="1 2" key="1">
    <citation type="submission" date="2019-12" db="EMBL/GenBank/DDBJ databases">
        <title>Paraburkholderia acidiphila 7Q-K02 sp. nov and Paraburkholderia acidisoli DHF22 sp. nov., two strains isolated from forest soil.</title>
        <authorList>
            <person name="Gao Z."/>
            <person name="Qiu L."/>
        </authorList>
    </citation>
    <scope>NUCLEOTIDE SEQUENCE [LARGE SCALE GENOMIC DNA]</scope>
    <source>
        <strain evidence="1 2">7Q-K02</strain>
    </source>
</reference>
<sequence>MATSNKFPAARADREDNDEVCVKRASLMSMLAELSDDATRIEDRLGQLAGVLAPLVEDGLDFCKDDDSDDKEGRALPSALSKVDRVRDRLARIDQFIGEIICRAQM</sequence>
<keyword evidence="2" id="KW-1185">Reference proteome</keyword>
<dbReference type="EMBL" id="CP046910">
    <property type="protein sequence ID" value="QGZ56734.1"/>
    <property type="molecule type" value="Genomic_DNA"/>
</dbReference>
<organism evidence="1 2">
    <name type="scientific">Paraburkholderia acidiphila</name>
    <dbReference type="NCBI Taxonomy" id="2571747"/>
    <lineage>
        <taxon>Bacteria</taxon>
        <taxon>Pseudomonadati</taxon>
        <taxon>Pseudomonadota</taxon>
        <taxon>Betaproteobacteria</taxon>
        <taxon>Burkholderiales</taxon>
        <taxon>Burkholderiaceae</taxon>
        <taxon>Paraburkholderia</taxon>
    </lineage>
</organism>
<dbReference type="RefSeq" id="WP_158759688.1">
    <property type="nucleotide sequence ID" value="NZ_CP046910.1"/>
</dbReference>
<dbReference type="Proteomes" id="UP000434209">
    <property type="component" value="Chromosome 2"/>
</dbReference>
<dbReference type="KEGG" id="pacp:FAZ97_17370"/>
<proteinExistence type="predicted"/>
<gene>
    <name evidence="1" type="ORF">FAZ97_17370</name>
</gene>
<accession>A0A7Z2G8I1</accession>
<name>A0A7Z2G8I1_9BURK</name>
<protein>
    <submittedName>
        <fullName evidence="1">Uncharacterized protein</fullName>
    </submittedName>
</protein>